<feature type="region of interest" description="Disordered" evidence="1">
    <location>
        <begin position="1"/>
        <end position="26"/>
    </location>
</feature>
<gene>
    <name evidence="2" type="ordered locus">Os07g0264050</name>
    <name evidence="2" type="ORF">OSNPB_070264050</name>
</gene>
<protein>
    <submittedName>
        <fullName evidence="2">Os07g0264050 protein</fullName>
    </submittedName>
</protein>
<keyword evidence="3" id="KW-1185">Reference proteome</keyword>
<dbReference type="EMBL" id="AP014963">
    <property type="protein sequence ID" value="BAT00906.1"/>
    <property type="molecule type" value="Genomic_DNA"/>
</dbReference>
<organism evidence="2 3">
    <name type="scientific">Oryza sativa subsp. japonica</name>
    <name type="common">Rice</name>
    <dbReference type="NCBI Taxonomy" id="39947"/>
    <lineage>
        <taxon>Eukaryota</taxon>
        <taxon>Viridiplantae</taxon>
        <taxon>Streptophyta</taxon>
        <taxon>Embryophyta</taxon>
        <taxon>Tracheophyta</taxon>
        <taxon>Spermatophyta</taxon>
        <taxon>Magnoliopsida</taxon>
        <taxon>Liliopsida</taxon>
        <taxon>Poales</taxon>
        <taxon>Poaceae</taxon>
        <taxon>BOP clade</taxon>
        <taxon>Oryzoideae</taxon>
        <taxon>Oryzeae</taxon>
        <taxon>Oryzinae</taxon>
        <taxon>Oryza</taxon>
        <taxon>Oryza sativa</taxon>
    </lineage>
</organism>
<dbReference type="PaxDb" id="39947-A0A0N7KN84"/>
<dbReference type="Proteomes" id="UP000059680">
    <property type="component" value="Chromosome 7"/>
</dbReference>
<dbReference type="InParanoid" id="A0A0N7KN84"/>
<reference evidence="2 3" key="3">
    <citation type="journal article" date="2013" name="Rice">
        <title>Improvement of the Oryza sativa Nipponbare reference genome using next generation sequence and optical map data.</title>
        <authorList>
            <person name="Kawahara Y."/>
            <person name="de la Bastide M."/>
            <person name="Hamilton J.P."/>
            <person name="Kanamori H."/>
            <person name="McCombie W.R."/>
            <person name="Ouyang S."/>
            <person name="Schwartz D.C."/>
            <person name="Tanaka T."/>
            <person name="Wu J."/>
            <person name="Zhou S."/>
            <person name="Childs K.L."/>
            <person name="Davidson R.M."/>
            <person name="Lin H."/>
            <person name="Quesada-Ocampo L."/>
            <person name="Vaillancourt B."/>
            <person name="Sakai H."/>
            <person name="Lee S.S."/>
            <person name="Kim J."/>
            <person name="Numa H."/>
            <person name="Itoh T."/>
            <person name="Buell C.R."/>
            <person name="Matsumoto T."/>
        </authorList>
    </citation>
    <scope>NUCLEOTIDE SEQUENCE [LARGE SCALE GENOMIC DNA]</scope>
    <source>
        <strain evidence="3">cv. Nipponbare</strain>
    </source>
</reference>
<sequence length="98" mass="9736">MYRRHPDSGDPATARGGEGEPAGWCWKGSGGAGAGRTALAHGVERTARCAGAECSGGGSGRGYGIAGARCGEKQRSGEVVCSLLSLIGRGETIAVTAD</sequence>
<proteinExistence type="predicted"/>
<evidence type="ECO:0000313" key="2">
    <source>
        <dbReference type="EMBL" id="BAT00906.1"/>
    </source>
</evidence>
<accession>A0A0N7KN84</accession>
<reference evidence="3" key="1">
    <citation type="journal article" date="2005" name="Nature">
        <title>The map-based sequence of the rice genome.</title>
        <authorList>
            <consortium name="International rice genome sequencing project (IRGSP)"/>
            <person name="Matsumoto T."/>
            <person name="Wu J."/>
            <person name="Kanamori H."/>
            <person name="Katayose Y."/>
            <person name="Fujisawa M."/>
            <person name="Namiki N."/>
            <person name="Mizuno H."/>
            <person name="Yamamoto K."/>
            <person name="Antonio B.A."/>
            <person name="Baba T."/>
            <person name="Sakata K."/>
            <person name="Nagamura Y."/>
            <person name="Aoki H."/>
            <person name="Arikawa K."/>
            <person name="Arita K."/>
            <person name="Bito T."/>
            <person name="Chiden Y."/>
            <person name="Fujitsuka N."/>
            <person name="Fukunaka R."/>
            <person name="Hamada M."/>
            <person name="Harada C."/>
            <person name="Hayashi A."/>
            <person name="Hijishita S."/>
            <person name="Honda M."/>
            <person name="Hosokawa S."/>
            <person name="Ichikawa Y."/>
            <person name="Idonuma A."/>
            <person name="Iijima M."/>
            <person name="Ikeda M."/>
            <person name="Ikeno M."/>
            <person name="Ito K."/>
            <person name="Ito S."/>
            <person name="Ito T."/>
            <person name="Ito Y."/>
            <person name="Ito Y."/>
            <person name="Iwabuchi A."/>
            <person name="Kamiya K."/>
            <person name="Karasawa W."/>
            <person name="Kurita K."/>
            <person name="Katagiri S."/>
            <person name="Kikuta A."/>
            <person name="Kobayashi H."/>
            <person name="Kobayashi N."/>
            <person name="Machita K."/>
            <person name="Maehara T."/>
            <person name="Masukawa M."/>
            <person name="Mizubayashi T."/>
            <person name="Mukai Y."/>
            <person name="Nagasaki H."/>
            <person name="Nagata Y."/>
            <person name="Naito S."/>
            <person name="Nakashima M."/>
            <person name="Nakama Y."/>
            <person name="Nakamichi Y."/>
            <person name="Nakamura M."/>
            <person name="Meguro A."/>
            <person name="Negishi M."/>
            <person name="Ohta I."/>
            <person name="Ohta T."/>
            <person name="Okamoto M."/>
            <person name="Ono N."/>
            <person name="Saji S."/>
            <person name="Sakaguchi M."/>
            <person name="Sakai K."/>
            <person name="Shibata M."/>
            <person name="Shimokawa T."/>
            <person name="Song J."/>
            <person name="Takazaki Y."/>
            <person name="Terasawa K."/>
            <person name="Tsugane M."/>
            <person name="Tsuji K."/>
            <person name="Ueda S."/>
            <person name="Waki K."/>
            <person name="Yamagata H."/>
            <person name="Yamamoto M."/>
            <person name="Yamamoto S."/>
            <person name="Yamane H."/>
            <person name="Yoshiki S."/>
            <person name="Yoshihara R."/>
            <person name="Yukawa K."/>
            <person name="Zhong H."/>
            <person name="Yano M."/>
            <person name="Yuan Q."/>
            <person name="Ouyang S."/>
            <person name="Liu J."/>
            <person name="Jones K.M."/>
            <person name="Gansberger K."/>
            <person name="Moffat K."/>
            <person name="Hill J."/>
            <person name="Bera J."/>
            <person name="Fadrosh D."/>
            <person name="Jin S."/>
            <person name="Johri S."/>
            <person name="Kim M."/>
            <person name="Overton L."/>
            <person name="Reardon M."/>
            <person name="Tsitrin T."/>
            <person name="Vuong H."/>
            <person name="Weaver B."/>
            <person name="Ciecko A."/>
            <person name="Tallon L."/>
            <person name="Jackson J."/>
            <person name="Pai G."/>
            <person name="Aken S.V."/>
            <person name="Utterback T."/>
            <person name="Reidmuller S."/>
            <person name="Feldblyum T."/>
            <person name="Hsiao J."/>
            <person name="Zismann V."/>
            <person name="Iobst S."/>
            <person name="de Vazeille A.R."/>
            <person name="Buell C.R."/>
            <person name="Ying K."/>
            <person name="Li Y."/>
            <person name="Lu T."/>
            <person name="Huang Y."/>
            <person name="Zhao Q."/>
            <person name="Feng Q."/>
            <person name="Zhang L."/>
            <person name="Zhu J."/>
            <person name="Weng Q."/>
            <person name="Mu J."/>
            <person name="Lu Y."/>
            <person name="Fan D."/>
            <person name="Liu Y."/>
            <person name="Guan J."/>
            <person name="Zhang Y."/>
            <person name="Yu S."/>
            <person name="Liu X."/>
            <person name="Zhang Y."/>
            <person name="Hong G."/>
            <person name="Han B."/>
            <person name="Choisne N."/>
            <person name="Demange N."/>
            <person name="Orjeda G."/>
            <person name="Samain S."/>
            <person name="Cattolico L."/>
            <person name="Pelletier E."/>
            <person name="Couloux A."/>
            <person name="Segurens B."/>
            <person name="Wincker P."/>
            <person name="D'Hont A."/>
            <person name="Scarpelli C."/>
            <person name="Weissenbach J."/>
            <person name="Salanoubat M."/>
            <person name="Quetier F."/>
            <person name="Yu Y."/>
            <person name="Kim H.R."/>
            <person name="Rambo T."/>
            <person name="Currie J."/>
            <person name="Collura K."/>
            <person name="Luo M."/>
            <person name="Yang T."/>
            <person name="Ammiraju J.S.S."/>
            <person name="Engler F."/>
            <person name="Soderlund C."/>
            <person name="Wing R.A."/>
            <person name="Palmer L.E."/>
            <person name="de la Bastide M."/>
            <person name="Spiegel L."/>
            <person name="Nascimento L."/>
            <person name="Zutavern T."/>
            <person name="O'Shaughnessy A."/>
            <person name="Dike S."/>
            <person name="Dedhia N."/>
            <person name="Preston R."/>
            <person name="Balija V."/>
            <person name="McCombie W.R."/>
            <person name="Chow T."/>
            <person name="Chen H."/>
            <person name="Chung M."/>
            <person name="Chen C."/>
            <person name="Shaw J."/>
            <person name="Wu H."/>
            <person name="Hsiao K."/>
            <person name="Chao Y."/>
            <person name="Chu M."/>
            <person name="Cheng C."/>
            <person name="Hour A."/>
            <person name="Lee P."/>
            <person name="Lin S."/>
            <person name="Lin Y."/>
            <person name="Liou J."/>
            <person name="Liu S."/>
            <person name="Hsing Y."/>
            <person name="Raghuvanshi S."/>
            <person name="Mohanty A."/>
            <person name="Bharti A.K."/>
            <person name="Gaur A."/>
            <person name="Gupta V."/>
            <person name="Kumar D."/>
            <person name="Ravi V."/>
            <person name="Vij S."/>
            <person name="Kapur A."/>
            <person name="Khurana P."/>
            <person name="Khurana P."/>
            <person name="Khurana J.P."/>
            <person name="Tyagi A.K."/>
            <person name="Gaikwad K."/>
            <person name="Singh A."/>
            <person name="Dalal V."/>
            <person name="Srivastava S."/>
            <person name="Dixit A."/>
            <person name="Pal A.K."/>
            <person name="Ghazi I.A."/>
            <person name="Yadav M."/>
            <person name="Pandit A."/>
            <person name="Bhargava A."/>
            <person name="Sureshbabu K."/>
            <person name="Batra K."/>
            <person name="Sharma T.R."/>
            <person name="Mohapatra T."/>
            <person name="Singh N.K."/>
            <person name="Messing J."/>
            <person name="Nelson A.B."/>
            <person name="Fuks G."/>
            <person name="Kavchok S."/>
            <person name="Keizer G."/>
            <person name="Linton E."/>
            <person name="Llaca V."/>
            <person name="Song R."/>
            <person name="Tanyolac B."/>
            <person name="Young S."/>
            <person name="Ho-Il K."/>
            <person name="Hahn J.H."/>
            <person name="Sangsakoo G."/>
            <person name="Vanavichit A."/>
            <person name="de Mattos Luiz.A.T."/>
            <person name="Zimmer P.D."/>
            <person name="Malone G."/>
            <person name="Dellagostin O."/>
            <person name="de Oliveira A.C."/>
            <person name="Bevan M."/>
            <person name="Bancroft I."/>
            <person name="Minx P."/>
            <person name="Cordum H."/>
            <person name="Wilson R."/>
            <person name="Cheng Z."/>
            <person name="Jin W."/>
            <person name="Jiang J."/>
            <person name="Leong S.A."/>
            <person name="Iwama H."/>
            <person name="Gojobori T."/>
            <person name="Itoh T."/>
            <person name="Niimura Y."/>
            <person name="Fujii Y."/>
            <person name="Habara T."/>
            <person name="Sakai H."/>
            <person name="Sato Y."/>
            <person name="Wilson G."/>
            <person name="Kumar K."/>
            <person name="McCouch S."/>
            <person name="Juretic N."/>
            <person name="Hoen D."/>
            <person name="Wright S."/>
            <person name="Bruskiewich R."/>
            <person name="Bureau T."/>
            <person name="Miyao A."/>
            <person name="Hirochika H."/>
            <person name="Nishikawa T."/>
            <person name="Kadowaki K."/>
            <person name="Sugiura M."/>
            <person name="Burr B."/>
            <person name="Sasaki T."/>
        </authorList>
    </citation>
    <scope>NUCLEOTIDE SEQUENCE [LARGE SCALE GENOMIC DNA]</scope>
    <source>
        <strain evidence="3">cv. Nipponbare</strain>
    </source>
</reference>
<evidence type="ECO:0000256" key="1">
    <source>
        <dbReference type="SAM" id="MobiDB-lite"/>
    </source>
</evidence>
<reference evidence="2 3" key="2">
    <citation type="journal article" date="2013" name="Plant Cell Physiol.">
        <title>Rice Annotation Project Database (RAP-DB): an integrative and interactive database for rice genomics.</title>
        <authorList>
            <person name="Sakai H."/>
            <person name="Lee S.S."/>
            <person name="Tanaka T."/>
            <person name="Numa H."/>
            <person name="Kim J."/>
            <person name="Kawahara Y."/>
            <person name="Wakimoto H."/>
            <person name="Yang C.C."/>
            <person name="Iwamoto M."/>
            <person name="Abe T."/>
            <person name="Yamada Y."/>
            <person name="Muto A."/>
            <person name="Inokuchi H."/>
            <person name="Ikemura T."/>
            <person name="Matsumoto T."/>
            <person name="Sasaki T."/>
            <person name="Itoh T."/>
        </authorList>
    </citation>
    <scope>NUCLEOTIDE SEQUENCE [LARGE SCALE GENOMIC DNA]</scope>
    <source>
        <strain evidence="3">cv. Nipponbare</strain>
    </source>
</reference>
<dbReference type="AlphaFoldDB" id="A0A0N7KN84"/>
<evidence type="ECO:0000313" key="3">
    <source>
        <dbReference type="Proteomes" id="UP000059680"/>
    </source>
</evidence>
<name>A0A0N7KN84_ORYSJ</name>